<dbReference type="Proteomes" id="UP000828941">
    <property type="component" value="Chromosome 6"/>
</dbReference>
<evidence type="ECO:0000313" key="2">
    <source>
        <dbReference type="Proteomes" id="UP000828941"/>
    </source>
</evidence>
<organism evidence="1 2">
    <name type="scientific">Bauhinia variegata</name>
    <name type="common">Purple orchid tree</name>
    <name type="synonym">Phanera variegata</name>
    <dbReference type="NCBI Taxonomy" id="167791"/>
    <lineage>
        <taxon>Eukaryota</taxon>
        <taxon>Viridiplantae</taxon>
        <taxon>Streptophyta</taxon>
        <taxon>Embryophyta</taxon>
        <taxon>Tracheophyta</taxon>
        <taxon>Spermatophyta</taxon>
        <taxon>Magnoliopsida</taxon>
        <taxon>eudicotyledons</taxon>
        <taxon>Gunneridae</taxon>
        <taxon>Pentapetalae</taxon>
        <taxon>rosids</taxon>
        <taxon>fabids</taxon>
        <taxon>Fabales</taxon>
        <taxon>Fabaceae</taxon>
        <taxon>Cercidoideae</taxon>
        <taxon>Cercideae</taxon>
        <taxon>Bauhiniinae</taxon>
        <taxon>Bauhinia</taxon>
    </lineage>
</organism>
<keyword evidence="2" id="KW-1185">Reference proteome</keyword>
<reference evidence="1 2" key="1">
    <citation type="journal article" date="2022" name="DNA Res.">
        <title>Chromosomal-level genome assembly of the orchid tree Bauhinia variegata (Leguminosae; Cercidoideae) supports the allotetraploid origin hypothesis of Bauhinia.</title>
        <authorList>
            <person name="Zhong Y."/>
            <person name="Chen Y."/>
            <person name="Zheng D."/>
            <person name="Pang J."/>
            <person name="Liu Y."/>
            <person name="Luo S."/>
            <person name="Meng S."/>
            <person name="Qian L."/>
            <person name="Wei D."/>
            <person name="Dai S."/>
            <person name="Zhou R."/>
        </authorList>
    </citation>
    <scope>NUCLEOTIDE SEQUENCE [LARGE SCALE GENOMIC DNA]</scope>
    <source>
        <strain evidence="1">BV-YZ2020</strain>
    </source>
</reference>
<sequence>MHADKAAEYVTGFLICQWINGFCWTKLLISGLPMDFSSGQIECTSILNILSWSNGLSFGACVLEPAWAITELEEKVLSVTDTNSYTSRLGMGMLSFSLFPMKSPGVSIWRTTWTFSGKMSYLSPYPPGGL</sequence>
<proteinExistence type="predicted"/>
<protein>
    <submittedName>
        <fullName evidence="1">Uncharacterized protein</fullName>
    </submittedName>
</protein>
<dbReference type="EMBL" id="CM039431">
    <property type="protein sequence ID" value="KAI4337209.1"/>
    <property type="molecule type" value="Genomic_DNA"/>
</dbReference>
<comment type="caution">
    <text evidence="1">The sequence shown here is derived from an EMBL/GenBank/DDBJ whole genome shotgun (WGS) entry which is preliminary data.</text>
</comment>
<gene>
    <name evidence="1" type="ORF">L6164_015654</name>
</gene>
<name>A0ACB9NN06_BAUVA</name>
<accession>A0ACB9NN06</accession>
<evidence type="ECO:0000313" key="1">
    <source>
        <dbReference type="EMBL" id="KAI4337209.1"/>
    </source>
</evidence>